<comment type="caution">
    <text evidence="1">The sequence shown here is derived from an EMBL/GenBank/DDBJ whole genome shotgun (WGS) entry which is preliminary data.</text>
</comment>
<dbReference type="EMBL" id="VCGU01000001">
    <property type="protein sequence ID" value="TRY80667.1"/>
    <property type="molecule type" value="Genomic_DNA"/>
</dbReference>
<dbReference type="AlphaFoldDB" id="A0A553PSK3"/>
<accession>A0A553PSK3</accession>
<dbReference type="Proteomes" id="UP000318571">
    <property type="component" value="Chromosome 12"/>
</dbReference>
<organism evidence="1 2">
    <name type="scientific">Tigriopus californicus</name>
    <name type="common">Marine copepod</name>
    <dbReference type="NCBI Taxonomy" id="6832"/>
    <lineage>
        <taxon>Eukaryota</taxon>
        <taxon>Metazoa</taxon>
        <taxon>Ecdysozoa</taxon>
        <taxon>Arthropoda</taxon>
        <taxon>Crustacea</taxon>
        <taxon>Multicrustacea</taxon>
        <taxon>Hexanauplia</taxon>
        <taxon>Copepoda</taxon>
        <taxon>Harpacticoida</taxon>
        <taxon>Harpacticidae</taxon>
        <taxon>Tigriopus</taxon>
    </lineage>
</organism>
<evidence type="ECO:0000313" key="1">
    <source>
        <dbReference type="EMBL" id="TRY80667.1"/>
    </source>
</evidence>
<gene>
    <name evidence="1" type="ORF">TCAL_16768</name>
</gene>
<protein>
    <submittedName>
        <fullName evidence="1">Uncharacterized protein</fullName>
    </submittedName>
</protein>
<proteinExistence type="predicted"/>
<sequence length="69" mass="7522">MSRSKMKLDVEEVKEKVKEAAKADPLKSSTLVDKLSIVECNLAELKSLGTPGTIAEKIEYQNELATLGT</sequence>
<name>A0A553PSK3_TIGCA</name>
<keyword evidence="2" id="KW-1185">Reference proteome</keyword>
<reference evidence="1 2" key="1">
    <citation type="journal article" date="2018" name="Nat. Ecol. Evol.">
        <title>Genomic signatures of mitonuclear coevolution across populations of Tigriopus californicus.</title>
        <authorList>
            <person name="Barreto F.S."/>
            <person name="Watson E.T."/>
            <person name="Lima T.G."/>
            <person name="Willett C.S."/>
            <person name="Edmands S."/>
            <person name="Li W."/>
            <person name="Burton R.S."/>
        </authorList>
    </citation>
    <scope>NUCLEOTIDE SEQUENCE [LARGE SCALE GENOMIC DNA]</scope>
    <source>
        <strain evidence="1 2">San Diego</strain>
    </source>
</reference>
<evidence type="ECO:0000313" key="2">
    <source>
        <dbReference type="Proteomes" id="UP000318571"/>
    </source>
</evidence>